<keyword evidence="1" id="KW-0285">Flavoprotein</keyword>
<keyword evidence="5" id="KW-1185">Reference proteome</keyword>
<keyword evidence="2" id="KW-0288">FMN</keyword>
<dbReference type="EC" id="1.7.-.-" evidence="4"/>
<feature type="domain" description="NADPH-dependent FMN reductase-like" evidence="3">
    <location>
        <begin position="4"/>
        <end position="132"/>
    </location>
</feature>
<dbReference type="EMBL" id="ACCL02000005">
    <property type="protein sequence ID" value="EET61649.1"/>
    <property type="molecule type" value="Genomic_DNA"/>
</dbReference>
<comment type="caution">
    <text evidence="4">The sequence shown here is derived from an EMBL/GenBank/DDBJ whole genome shotgun (WGS) entry which is preliminary data.</text>
</comment>
<protein>
    <submittedName>
        <fullName evidence="4">Flavin reductase</fullName>
        <ecNumber evidence="4">1.7.-.-</ecNumber>
    </submittedName>
</protein>
<evidence type="ECO:0000256" key="2">
    <source>
        <dbReference type="ARBA" id="ARBA00022643"/>
    </source>
</evidence>
<evidence type="ECO:0000256" key="1">
    <source>
        <dbReference type="ARBA" id="ARBA00022630"/>
    </source>
</evidence>
<dbReference type="RefSeq" id="WP_006861127.1">
    <property type="nucleotide sequence ID" value="NZ_ACCL02000005.1"/>
</dbReference>
<dbReference type="InterPro" id="IPR029039">
    <property type="entry name" value="Flavoprotein-like_sf"/>
</dbReference>
<dbReference type="OrthoDB" id="9805976at2"/>
<accession>C6LCI5</accession>
<dbReference type="InterPro" id="IPR051796">
    <property type="entry name" value="ISF_SsuE-like"/>
</dbReference>
<name>C6LCI5_9FIRM</name>
<dbReference type="SUPFAM" id="SSF52218">
    <property type="entry name" value="Flavoproteins"/>
    <property type="match status" value="1"/>
</dbReference>
<sequence length="181" mass="19962">MKKKLLVLAGSARKRGNSSLMADEFIRGAKEAGHDAEKIYLTDKSVGGCLGCGACQRNGGQCVQKDDMNEIYEKVKNADVIVFAFPVYFYTWNGQMKTVLDRLYAVEPLLKDKTFYMLASGQAPTEEYMTTMIDSFRRYIGCFRAGGNTEGGFVFGYGTDKPGDVVGTSAMEKAYEMGRAL</sequence>
<evidence type="ECO:0000313" key="4">
    <source>
        <dbReference type="EMBL" id="EET61649.1"/>
    </source>
</evidence>
<dbReference type="Pfam" id="PF03358">
    <property type="entry name" value="FMN_red"/>
    <property type="match status" value="1"/>
</dbReference>
<dbReference type="Proteomes" id="UP000005561">
    <property type="component" value="Unassembled WGS sequence"/>
</dbReference>
<dbReference type="PANTHER" id="PTHR43278">
    <property type="entry name" value="NAD(P)H-DEPENDENT FMN-CONTAINING OXIDOREDUCTASE YWQN-RELATED"/>
    <property type="match status" value="1"/>
</dbReference>
<dbReference type="AlphaFoldDB" id="C6LCI5"/>
<dbReference type="Gene3D" id="3.40.50.360">
    <property type="match status" value="1"/>
</dbReference>
<gene>
    <name evidence="4" type="ORF">BRYFOR_06332</name>
</gene>
<dbReference type="PANTHER" id="PTHR43278:SF2">
    <property type="entry name" value="IRON-SULFUR FLAVOPROTEIN"/>
    <property type="match status" value="1"/>
</dbReference>
<keyword evidence="4" id="KW-0560">Oxidoreductase</keyword>
<proteinExistence type="predicted"/>
<evidence type="ECO:0000313" key="5">
    <source>
        <dbReference type="Proteomes" id="UP000005561"/>
    </source>
</evidence>
<reference evidence="4" key="1">
    <citation type="submission" date="2009-07" db="EMBL/GenBank/DDBJ databases">
        <authorList>
            <person name="Weinstock G."/>
            <person name="Sodergren E."/>
            <person name="Clifton S."/>
            <person name="Fulton L."/>
            <person name="Fulton B."/>
            <person name="Courtney L."/>
            <person name="Fronick C."/>
            <person name="Harrison M."/>
            <person name="Strong C."/>
            <person name="Farmer C."/>
            <person name="Delahaunty K."/>
            <person name="Markovic C."/>
            <person name="Hall O."/>
            <person name="Minx P."/>
            <person name="Tomlinson C."/>
            <person name="Mitreva M."/>
            <person name="Nelson J."/>
            <person name="Hou S."/>
            <person name="Wollam A."/>
            <person name="Pepin K.H."/>
            <person name="Johnson M."/>
            <person name="Bhonagiri V."/>
            <person name="Nash W.E."/>
            <person name="Warren W."/>
            <person name="Chinwalla A."/>
            <person name="Mardis E.R."/>
            <person name="Wilson R.K."/>
        </authorList>
    </citation>
    <scope>NUCLEOTIDE SEQUENCE [LARGE SCALE GENOMIC DNA]</scope>
    <source>
        <strain evidence="4">DSM 14469</strain>
    </source>
</reference>
<dbReference type="eggNOG" id="COG0655">
    <property type="taxonomic scope" value="Bacteria"/>
</dbReference>
<dbReference type="InterPro" id="IPR005025">
    <property type="entry name" value="FMN_Rdtase-like_dom"/>
</dbReference>
<dbReference type="GO" id="GO:0016491">
    <property type="term" value="F:oxidoreductase activity"/>
    <property type="evidence" value="ECO:0007669"/>
    <property type="project" value="UniProtKB-KW"/>
</dbReference>
<dbReference type="STRING" id="168384.SAMN05660368_00122"/>
<organism evidence="4 5">
    <name type="scientific">Marvinbryantia formatexigens DSM 14469</name>
    <dbReference type="NCBI Taxonomy" id="478749"/>
    <lineage>
        <taxon>Bacteria</taxon>
        <taxon>Bacillati</taxon>
        <taxon>Bacillota</taxon>
        <taxon>Clostridia</taxon>
        <taxon>Lachnospirales</taxon>
        <taxon>Lachnospiraceae</taxon>
        <taxon>Marvinbryantia</taxon>
    </lineage>
</organism>
<evidence type="ECO:0000259" key="3">
    <source>
        <dbReference type="Pfam" id="PF03358"/>
    </source>
</evidence>